<keyword evidence="6" id="KW-0472">Membrane</keyword>
<name>A0A6I3S8E9_9BURK</name>
<evidence type="ECO:0000256" key="4">
    <source>
        <dbReference type="ARBA" id="ARBA00022692"/>
    </source>
</evidence>
<evidence type="ECO:0000256" key="3">
    <source>
        <dbReference type="ARBA" id="ARBA00022475"/>
    </source>
</evidence>
<evidence type="ECO:0000256" key="6">
    <source>
        <dbReference type="ARBA" id="ARBA00023136"/>
    </source>
</evidence>
<protein>
    <submittedName>
        <fullName evidence="7">Conjugal transfer protein TrbI</fullName>
    </submittedName>
</protein>
<evidence type="ECO:0000313" key="8">
    <source>
        <dbReference type="Proteomes" id="UP000462362"/>
    </source>
</evidence>
<dbReference type="InterPro" id="IPR042217">
    <property type="entry name" value="T4SS_VirB10/TrbI"/>
</dbReference>
<dbReference type="InterPro" id="IPR005498">
    <property type="entry name" value="T4SS_VirB10/TraB/TrbI"/>
</dbReference>
<dbReference type="InterPro" id="IPR047695">
    <property type="entry name" value="T4SS_VirB10/PtlG"/>
</dbReference>
<dbReference type="EMBL" id="WNCL01000012">
    <property type="protein sequence ID" value="MTU43063.1"/>
    <property type="molecule type" value="Genomic_DNA"/>
</dbReference>
<evidence type="ECO:0000313" key="7">
    <source>
        <dbReference type="EMBL" id="MTU43063.1"/>
    </source>
</evidence>
<comment type="similarity">
    <text evidence="2">Belongs to the TrbI/VirB10 family.</text>
</comment>
<keyword evidence="3" id="KW-1003">Cell membrane</keyword>
<dbReference type="Gene3D" id="2.40.128.260">
    <property type="entry name" value="Type IV secretion system, VirB10/TraB/TrbI"/>
    <property type="match status" value="2"/>
</dbReference>
<comment type="caution">
    <text evidence="7">The sequence shown here is derived from an EMBL/GenBank/DDBJ whole genome shotgun (WGS) entry which is preliminary data.</text>
</comment>
<sequence length="326" mass="35393">MPDGTFVPDAPKQTAESKPVFETMPPDVAAAISGSEETKPALAASTAEEERNLHEAASDLVPVTTSDIEKEGSQAVPAGALTSPLMGMLAKGNKSRKTSDKAKANAKEYADSDNNLNEKLMPAKIEAGTAGRIHNRYLTLAKGTFINCILETKVDTTVPGMTSCRIPENIYSMDGRTVLVEAGSRMFGEYRGALAQGQDRVFVLWTQIHTPYGVVVDLDSPGTDPLGGAGHTGEVDFHWWRRFGNALLFSLIDDSFNFATMKASERSDGVSYYTTSQDSMSELIKEAMKQTGQIPPTIRINQGSRIGIFTARNIDMSSVYELRQKQ</sequence>
<gene>
    <name evidence="7" type="ORF">GMD42_05400</name>
</gene>
<evidence type="ECO:0000256" key="2">
    <source>
        <dbReference type="ARBA" id="ARBA00010265"/>
    </source>
</evidence>
<dbReference type="AlphaFoldDB" id="A0A6I3S8E9"/>
<evidence type="ECO:0000256" key="1">
    <source>
        <dbReference type="ARBA" id="ARBA00004162"/>
    </source>
</evidence>
<keyword evidence="5" id="KW-1133">Transmembrane helix</keyword>
<dbReference type="Proteomes" id="UP000462362">
    <property type="component" value="Unassembled WGS sequence"/>
</dbReference>
<evidence type="ECO:0000256" key="5">
    <source>
        <dbReference type="ARBA" id="ARBA00022989"/>
    </source>
</evidence>
<accession>A0A6I3S8E9</accession>
<dbReference type="Pfam" id="PF03743">
    <property type="entry name" value="TrbI"/>
    <property type="match status" value="1"/>
</dbReference>
<dbReference type="CDD" id="cd16429">
    <property type="entry name" value="VirB10"/>
    <property type="match status" value="1"/>
</dbReference>
<dbReference type="GO" id="GO:0005886">
    <property type="term" value="C:plasma membrane"/>
    <property type="evidence" value="ECO:0007669"/>
    <property type="project" value="UniProtKB-SubCell"/>
</dbReference>
<organism evidence="7 8">
    <name type="scientific">Parasutterella excrementihominis</name>
    <dbReference type="NCBI Taxonomy" id="487175"/>
    <lineage>
        <taxon>Bacteria</taxon>
        <taxon>Pseudomonadati</taxon>
        <taxon>Pseudomonadota</taxon>
        <taxon>Betaproteobacteria</taxon>
        <taxon>Burkholderiales</taxon>
        <taxon>Sutterellaceae</taxon>
        <taxon>Parasutterella</taxon>
    </lineage>
</organism>
<reference evidence="7 8" key="1">
    <citation type="journal article" date="2019" name="Nat. Med.">
        <title>A library of human gut bacterial isolates paired with longitudinal multiomics data enables mechanistic microbiome research.</title>
        <authorList>
            <person name="Poyet M."/>
            <person name="Groussin M."/>
            <person name="Gibbons S.M."/>
            <person name="Avila-Pacheco J."/>
            <person name="Jiang X."/>
            <person name="Kearney S.M."/>
            <person name="Perrotta A.R."/>
            <person name="Berdy B."/>
            <person name="Zhao S."/>
            <person name="Lieberman T.D."/>
            <person name="Swanson P.K."/>
            <person name="Smith M."/>
            <person name="Roesemann S."/>
            <person name="Alexander J.E."/>
            <person name="Rich S.A."/>
            <person name="Livny J."/>
            <person name="Vlamakis H."/>
            <person name="Clish C."/>
            <person name="Bullock K."/>
            <person name="Deik A."/>
            <person name="Scott J."/>
            <person name="Pierce K.A."/>
            <person name="Xavier R.J."/>
            <person name="Alm E.J."/>
        </authorList>
    </citation>
    <scope>NUCLEOTIDE SEQUENCE [LARGE SCALE GENOMIC DNA]</scope>
    <source>
        <strain evidence="7 8">BIOML-A2</strain>
    </source>
</reference>
<comment type="subcellular location">
    <subcellularLocation>
        <location evidence="1">Cell membrane</location>
        <topology evidence="1">Single-pass membrane protein</topology>
    </subcellularLocation>
</comment>
<dbReference type="NCBIfam" id="NF038091">
    <property type="entry name" value="T4SS_VirB10"/>
    <property type="match status" value="1"/>
</dbReference>
<proteinExistence type="inferred from homology"/>
<keyword evidence="4" id="KW-0812">Transmembrane</keyword>